<sequence>MKQMFIFKAVFLAFIFTSLSACQSMNGAVGGYLGLDTDLQIDFEVDADINPDELGKASPLFIRMYELKAKKMMKKADFIEIYERDKEVLGADMVSVHKLKHFKPGEKRTEHFVLNKDTRYVVLYGEFLEFRDSKYKLIIPVVANNVFRNSVIIRVSGNELIFTEDIDEEIDDGSGLQDKAEKTVKGAQEASGAAEGAGESAGKVKKLF</sequence>
<accession>A0A3B0WSN8</accession>
<dbReference type="Pfam" id="PF12790">
    <property type="entry name" value="T6SS-SciN"/>
    <property type="match status" value="1"/>
</dbReference>
<dbReference type="PANTHER" id="PTHR37625">
    <property type="entry name" value="OUTER MEMBRANE LIPOPROTEIN-RELATED"/>
    <property type="match status" value="1"/>
</dbReference>
<dbReference type="PANTHER" id="PTHR37625:SF4">
    <property type="entry name" value="OUTER MEMBRANE LIPOPROTEIN"/>
    <property type="match status" value="1"/>
</dbReference>
<proteinExistence type="predicted"/>
<gene>
    <name evidence="2" type="ORF">MNBD_GAMMA08-205</name>
</gene>
<name>A0A3B0WSN8_9ZZZZ</name>
<dbReference type="AlphaFoldDB" id="A0A3B0WSN8"/>
<evidence type="ECO:0000256" key="1">
    <source>
        <dbReference type="SAM" id="MobiDB-lite"/>
    </source>
</evidence>
<feature type="region of interest" description="Disordered" evidence="1">
    <location>
        <begin position="172"/>
        <end position="208"/>
    </location>
</feature>
<dbReference type="InterPro" id="IPR017734">
    <property type="entry name" value="T6SS_SciN"/>
</dbReference>
<dbReference type="EMBL" id="UOFH01000009">
    <property type="protein sequence ID" value="VAW58421.1"/>
    <property type="molecule type" value="Genomic_DNA"/>
</dbReference>
<organism evidence="2">
    <name type="scientific">hydrothermal vent metagenome</name>
    <dbReference type="NCBI Taxonomy" id="652676"/>
    <lineage>
        <taxon>unclassified sequences</taxon>
        <taxon>metagenomes</taxon>
        <taxon>ecological metagenomes</taxon>
    </lineage>
</organism>
<dbReference type="PROSITE" id="PS51257">
    <property type="entry name" value="PROKAR_LIPOPROTEIN"/>
    <property type="match status" value="1"/>
</dbReference>
<dbReference type="NCBIfam" id="TIGR03352">
    <property type="entry name" value="VI_chp_3"/>
    <property type="match status" value="1"/>
</dbReference>
<evidence type="ECO:0000313" key="2">
    <source>
        <dbReference type="EMBL" id="VAW58421.1"/>
    </source>
</evidence>
<evidence type="ECO:0008006" key="3">
    <source>
        <dbReference type="Google" id="ProtNLM"/>
    </source>
</evidence>
<dbReference type="InterPro" id="IPR038706">
    <property type="entry name" value="Type_VI_SciN-like_sf"/>
</dbReference>
<protein>
    <recommendedName>
        <fullName evidence="3">Type VI secretion lipoprotein/VasD</fullName>
    </recommendedName>
</protein>
<feature type="compositionally biased region" description="Low complexity" evidence="1">
    <location>
        <begin position="186"/>
        <end position="201"/>
    </location>
</feature>
<reference evidence="2" key="1">
    <citation type="submission" date="2018-06" db="EMBL/GenBank/DDBJ databases">
        <authorList>
            <person name="Zhirakovskaya E."/>
        </authorList>
    </citation>
    <scope>NUCLEOTIDE SEQUENCE</scope>
</reference>
<dbReference type="Gene3D" id="2.60.40.4150">
    <property type="entry name" value="Type VI secretion system, lipoprotein SciN"/>
    <property type="match status" value="1"/>
</dbReference>